<name>A0A1F8B4C7_9BACT</name>
<dbReference type="STRING" id="1802516.A3A75_06500"/>
<dbReference type="PROSITE" id="PS51707">
    <property type="entry name" value="CYTH"/>
    <property type="match status" value="1"/>
</dbReference>
<evidence type="ECO:0000313" key="3">
    <source>
        <dbReference type="Proteomes" id="UP000179018"/>
    </source>
</evidence>
<dbReference type="EMBL" id="MGHC01000029">
    <property type="protein sequence ID" value="OGM58884.1"/>
    <property type="molecule type" value="Genomic_DNA"/>
</dbReference>
<dbReference type="SUPFAM" id="SSF55154">
    <property type="entry name" value="CYTH-like phosphatases"/>
    <property type="match status" value="1"/>
</dbReference>
<dbReference type="AlphaFoldDB" id="A0A1F8B4C7"/>
<feature type="domain" description="CYTH" evidence="1">
    <location>
        <begin position="2"/>
        <end position="173"/>
    </location>
</feature>
<dbReference type="Proteomes" id="UP000179018">
    <property type="component" value="Unassembled WGS sequence"/>
</dbReference>
<dbReference type="InterPro" id="IPR023577">
    <property type="entry name" value="CYTH_domain"/>
</dbReference>
<comment type="caution">
    <text evidence="2">The sequence shown here is derived from an EMBL/GenBank/DDBJ whole genome shotgun (WGS) entry which is preliminary data.</text>
</comment>
<sequence length="202" mass="23340">MDTEFEAKFYPVDKDKFREKLKSVGAKLTIPERKMVRVIADRQANNFLNKSDYIRVRNEGNVIRLSYKRTANESGKLSDQKEIDVEVGDYDKTVEILKLIGVKFNKVQETLREEWLYKGAQITIDTWPGLETYSEIEAGSEREVKSFAHDLGLNWEGRIITTAAEVYAKVYGMSIEEVNRKISNITFDNNPFEGLTKKWKGD</sequence>
<dbReference type="InterPro" id="IPR033469">
    <property type="entry name" value="CYTH-like_dom_sf"/>
</dbReference>
<protein>
    <recommendedName>
        <fullName evidence="1">CYTH domain-containing protein</fullName>
    </recommendedName>
</protein>
<gene>
    <name evidence="2" type="ORF">A3A75_06500</name>
</gene>
<accession>A0A1F8B4C7</accession>
<evidence type="ECO:0000259" key="1">
    <source>
        <dbReference type="PROSITE" id="PS51707"/>
    </source>
</evidence>
<reference evidence="2 3" key="1">
    <citation type="journal article" date="2016" name="Nat. Commun.">
        <title>Thousands of microbial genomes shed light on interconnected biogeochemical processes in an aquifer system.</title>
        <authorList>
            <person name="Anantharaman K."/>
            <person name="Brown C.T."/>
            <person name="Hug L.A."/>
            <person name="Sharon I."/>
            <person name="Castelle C.J."/>
            <person name="Probst A.J."/>
            <person name="Thomas B.C."/>
            <person name="Singh A."/>
            <person name="Wilkins M.J."/>
            <person name="Karaoz U."/>
            <person name="Brodie E.L."/>
            <person name="Williams K.H."/>
            <person name="Hubbard S.S."/>
            <person name="Banfield J.F."/>
        </authorList>
    </citation>
    <scope>NUCLEOTIDE SEQUENCE [LARGE SCALE GENOMIC DNA]</scope>
</reference>
<evidence type="ECO:0000313" key="2">
    <source>
        <dbReference type="EMBL" id="OGM58884.1"/>
    </source>
</evidence>
<dbReference type="Pfam" id="PF01928">
    <property type="entry name" value="CYTH"/>
    <property type="match status" value="1"/>
</dbReference>
<dbReference type="Gene3D" id="2.40.320.10">
    <property type="entry name" value="Hypothetical Protein Pfu-838710-001"/>
    <property type="match status" value="1"/>
</dbReference>
<organism evidence="2 3">
    <name type="scientific">Candidatus Woesebacteria bacterium RIFCSPLOWO2_01_FULL_39_10</name>
    <dbReference type="NCBI Taxonomy" id="1802516"/>
    <lineage>
        <taxon>Bacteria</taxon>
        <taxon>Candidatus Woeseibacteriota</taxon>
    </lineage>
</organism>
<proteinExistence type="predicted"/>